<organism evidence="7 8">
    <name type="scientific">Lasiosphaeris hirsuta</name>
    <dbReference type="NCBI Taxonomy" id="260670"/>
    <lineage>
        <taxon>Eukaryota</taxon>
        <taxon>Fungi</taxon>
        <taxon>Dikarya</taxon>
        <taxon>Ascomycota</taxon>
        <taxon>Pezizomycotina</taxon>
        <taxon>Sordariomycetes</taxon>
        <taxon>Sordariomycetidae</taxon>
        <taxon>Sordariales</taxon>
        <taxon>Lasiosphaeriaceae</taxon>
        <taxon>Lasiosphaeris</taxon>
    </lineage>
</organism>
<evidence type="ECO:0000313" key="7">
    <source>
        <dbReference type="EMBL" id="KAK0707823.1"/>
    </source>
</evidence>
<dbReference type="Pfam" id="PF13664">
    <property type="entry name" value="DUF4149"/>
    <property type="match status" value="1"/>
</dbReference>
<dbReference type="PANTHER" id="PTHR23241:SF102">
    <property type="entry name" value="LD23009P"/>
    <property type="match status" value="1"/>
</dbReference>
<evidence type="ECO:0000256" key="4">
    <source>
        <dbReference type="ARBA" id="ARBA00023136"/>
    </source>
</evidence>
<reference evidence="7" key="1">
    <citation type="submission" date="2023-06" db="EMBL/GenBank/DDBJ databases">
        <title>Genome-scale phylogeny and comparative genomics of the fungal order Sordariales.</title>
        <authorList>
            <consortium name="Lawrence Berkeley National Laboratory"/>
            <person name="Hensen N."/>
            <person name="Bonometti L."/>
            <person name="Westerberg I."/>
            <person name="Brannstrom I.O."/>
            <person name="Guillou S."/>
            <person name="Cros-Aarteil S."/>
            <person name="Calhoun S."/>
            <person name="Haridas S."/>
            <person name="Kuo A."/>
            <person name="Mondo S."/>
            <person name="Pangilinan J."/>
            <person name="Riley R."/>
            <person name="Labutti K."/>
            <person name="Andreopoulos B."/>
            <person name="Lipzen A."/>
            <person name="Chen C."/>
            <person name="Yanf M."/>
            <person name="Daum C."/>
            <person name="Ng V."/>
            <person name="Clum A."/>
            <person name="Steindorff A."/>
            <person name="Ohm R."/>
            <person name="Martin F."/>
            <person name="Silar P."/>
            <person name="Natvig D."/>
            <person name="Lalanne C."/>
            <person name="Gautier V."/>
            <person name="Ament-Velasquez S.L."/>
            <person name="Kruys A."/>
            <person name="Hutchinson M.I."/>
            <person name="Powell A.J."/>
            <person name="Barry K."/>
            <person name="Miller A.N."/>
            <person name="Grigoriev I.V."/>
            <person name="Debuchy R."/>
            <person name="Gladieux P."/>
            <person name="Thoren M.H."/>
            <person name="Johannesson H."/>
        </authorList>
    </citation>
    <scope>NUCLEOTIDE SEQUENCE</scope>
    <source>
        <strain evidence="7">SMH4607-1</strain>
    </source>
</reference>
<gene>
    <name evidence="7" type="ORF">B0H67DRAFT_588700</name>
</gene>
<evidence type="ECO:0000256" key="5">
    <source>
        <dbReference type="SAM" id="Phobius"/>
    </source>
</evidence>
<dbReference type="EMBL" id="JAUKUA010000006">
    <property type="protein sequence ID" value="KAK0707823.1"/>
    <property type="molecule type" value="Genomic_DNA"/>
</dbReference>
<evidence type="ECO:0000313" key="8">
    <source>
        <dbReference type="Proteomes" id="UP001172102"/>
    </source>
</evidence>
<evidence type="ECO:0000259" key="6">
    <source>
        <dbReference type="Pfam" id="PF13664"/>
    </source>
</evidence>
<keyword evidence="3 5" id="KW-1133">Transmembrane helix</keyword>
<evidence type="ECO:0000256" key="3">
    <source>
        <dbReference type="ARBA" id="ARBA00022989"/>
    </source>
</evidence>
<keyword evidence="2 5" id="KW-0812">Transmembrane</keyword>
<name>A0AA40DQ08_9PEZI</name>
<feature type="transmembrane region" description="Helical" evidence="5">
    <location>
        <begin position="84"/>
        <end position="101"/>
    </location>
</feature>
<feature type="transmembrane region" description="Helical" evidence="5">
    <location>
        <begin position="13"/>
        <end position="38"/>
    </location>
</feature>
<keyword evidence="8" id="KW-1185">Reference proteome</keyword>
<dbReference type="InterPro" id="IPR025423">
    <property type="entry name" value="TMEM205-like"/>
</dbReference>
<accession>A0AA40DQ08</accession>
<evidence type="ECO:0000256" key="2">
    <source>
        <dbReference type="ARBA" id="ARBA00022692"/>
    </source>
</evidence>
<feature type="transmembrane region" description="Helical" evidence="5">
    <location>
        <begin position="150"/>
        <end position="168"/>
    </location>
</feature>
<evidence type="ECO:0000256" key="1">
    <source>
        <dbReference type="ARBA" id="ARBA00004370"/>
    </source>
</evidence>
<feature type="domain" description="TMEM205-like" evidence="6">
    <location>
        <begin position="14"/>
        <end position="113"/>
    </location>
</feature>
<keyword evidence="4 5" id="KW-0472">Membrane</keyword>
<dbReference type="GO" id="GO:0016020">
    <property type="term" value="C:membrane"/>
    <property type="evidence" value="ECO:0007669"/>
    <property type="project" value="UniProtKB-SubCell"/>
</dbReference>
<dbReference type="PANTHER" id="PTHR23241">
    <property type="entry name" value="LATE EMBRYOGENESIS ABUNDANT PLANTS LEA-RELATED"/>
    <property type="match status" value="1"/>
</dbReference>
<dbReference type="Proteomes" id="UP001172102">
    <property type="component" value="Unassembled WGS sequence"/>
</dbReference>
<comment type="subcellular location">
    <subcellularLocation>
        <location evidence="1">Membrane</location>
    </subcellularLocation>
</comment>
<protein>
    <recommendedName>
        <fullName evidence="6">TMEM205-like domain-containing protein</fullName>
    </recommendedName>
</protein>
<dbReference type="InterPro" id="IPR053009">
    <property type="entry name" value="Xanthocillin_Biosynth-Assoc"/>
</dbReference>
<proteinExistence type="predicted"/>
<dbReference type="AlphaFoldDB" id="A0AA40DQ08"/>
<sequence length="179" mass="20345">MDRIPALLGPFHLLFYSALLGTELYQTFVMTKVCYEVLPRSAFTTLQKHIFPLYFRGQTALLLLTAVTIPPHSFYSITRSKQDWIPFAVAGVTAVLNLGIYEPRTRKAMVDRIHQVTRDSRQPIEGGSIVDEGPTLEMQRLNRVFSKNHAMTIHLNLISVAAMMFYGWRLASRLNVAFA</sequence>
<comment type="caution">
    <text evidence="7">The sequence shown here is derived from an EMBL/GenBank/DDBJ whole genome shotgun (WGS) entry which is preliminary data.</text>
</comment>